<evidence type="ECO:0000256" key="1">
    <source>
        <dbReference type="ARBA" id="ARBA00004651"/>
    </source>
</evidence>
<name>A0A0U5L7Z2_9GAMM</name>
<feature type="transmembrane region" description="Helical" evidence="6">
    <location>
        <begin position="12"/>
        <end position="34"/>
    </location>
</feature>
<evidence type="ECO:0000313" key="7">
    <source>
        <dbReference type="EMBL" id="CUU24615.1"/>
    </source>
</evidence>
<keyword evidence="5 6" id="KW-0472">Membrane</keyword>
<dbReference type="GeneID" id="84612649"/>
<reference evidence="8" key="1">
    <citation type="submission" date="2015-11" db="EMBL/GenBank/DDBJ databases">
        <authorList>
            <person name="Blom J."/>
        </authorList>
    </citation>
    <scope>NUCLEOTIDE SEQUENCE [LARGE SCALE GENOMIC DNA]</scope>
</reference>
<gene>
    <name evidence="7" type="ORF">EM595_2382</name>
</gene>
<dbReference type="OrthoDB" id="103403at2"/>
<feature type="transmembrane region" description="Helical" evidence="6">
    <location>
        <begin position="214"/>
        <end position="233"/>
    </location>
</feature>
<evidence type="ECO:0000313" key="8">
    <source>
        <dbReference type="Proteomes" id="UP000059419"/>
    </source>
</evidence>
<feature type="transmembrane region" description="Helical" evidence="6">
    <location>
        <begin position="330"/>
        <end position="352"/>
    </location>
</feature>
<feature type="transmembrane region" description="Helical" evidence="6">
    <location>
        <begin position="245"/>
        <end position="269"/>
    </location>
</feature>
<feature type="transmembrane region" description="Helical" evidence="6">
    <location>
        <begin position="40"/>
        <end position="63"/>
    </location>
</feature>
<proteinExistence type="predicted"/>
<dbReference type="Proteomes" id="UP000059419">
    <property type="component" value="Chromosome 1"/>
</dbReference>
<dbReference type="STRING" id="1619313.EM595_2382"/>
<sequence length="430" mass="48129">MYKKIDMRYRNAIWMALEKIISIAGVFIVTAAMAKYIGPYYYGVLSLATTSFSMIYIISSMGVDPLVLKKGSYNARQGEMRSILMCIIRTTVFTVLSLLFIIWCWLDGKIHDRVEMGLFLAVMISQLLLSVDFIAIINNYMLRSKLNTISNIAGLVTALVLRLVFVELKLHVLWFAIPLIISPLIAVTIKYLTFSRINKMSSVFASMRAKKIKALVGTAVPFAVSSVAANIYNKIPMMIIASVMGYAWSGIYACALIIASTWSFMPTALISSFIPRFYQINNLKKNEDYISLLVTMILLVCTTISVAIWLISPYLIDILYGAKYRDAVSIVPIILASTTLGMCGSAVYHILIKTKGYSFIMKKMVASAILSVPLTWFMTIHYGIEGAVMSLLLIEILNLTVFNFMYKKTKVARILLNSLSPAQIKNLKNI</sequence>
<comment type="subcellular location">
    <subcellularLocation>
        <location evidence="1">Cell membrane</location>
        <topology evidence="1">Multi-pass membrane protein</topology>
    </subcellularLocation>
</comment>
<keyword evidence="4 6" id="KW-1133">Transmembrane helix</keyword>
<dbReference type="PANTHER" id="PTHR30250">
    <property type="entry name" value="PST FAMILY PREDICTED COLANIC ACID TRANSPORTER"/>
    <property type="match status" value="1"/>
</dbReference>
<feature type="transmembrane region" description="Helical" evidence="6">
    <location>
        <begin position="118"/>
        <end position="137"/>
    </location>
</feature>
<dbReference type="PATRIC" id="fig|1619313.3.peg.2477"/>
<feature type="transmembrane region" description="Helical" evidence="6">
    <location>
        <begin position="388"/>
        <end position="406"/>
    </location>
</feature>
<feature type="transmembrane region" description="Helical" evidence="6">
    <location>
        <begin position="289"/>
        <end position="310"/>
    </location>
</feature>
<dbReference type="InterPro" id="IPR050833">
    <property type="entry name" value="Poly_Biosynth_Transport"/>
</dbReference>
<evidence type="ECO:0000256" key="6">
    <source>
        <dbReference type="SAM" id="Phobius"/>
    </source>
</evidence>
<protein>
    <submittedName>
        <fullName evidence="7">Putative membrane protein</fullName>
    </submittedName>
</protein>
<evidence type="ECO:0000256" key="2">
    <source>
        <dbReference type="ARBA" id="ARBA00022475"/>
    </source>
</evidence>
<organism evidence="7 8">
    <name type="scientific">Duffyella gerundensis</name>
    <dbReference type="NCBI Taxonomy" id="1619313"/>
    <lineage>
        <taxon>Bacteria</taxon>
        <taxon>Pseudomonadati</taxon>
        <taxon>Pseudomonadota</taxon>
        <taxon>Gammaproteobacteria</taxon>
        <taxon>Enterobacterales</taxon>
        <taxon>Erwiniaceae</taxon>
        <taxon>Duffyella</taxon>
    </lineage>
</organism>
<dbReference type="RefSeq" id="WP_067432082.1">
    <property type="nucleotide sequence ID" value="NZ_CP072598.1"/>
</dbReference>
<keyword evidence="3 6" id="KW-0812">Transmembrane</keyword>
<evidence type="ECO:0000256" key="5">
    <source>
        <dbReference type="ARBA" id="ARBA00023136"/>
    </source>
</evidence>
<accession>A0A0U5L7Z2</accession>
<dbReference type="AlphaFoldDB" id="A0A0U5L7Z2"/>
<dbReference type="Pfam" id="PF01943">
    <property type="entry name" value="Polysacc_synt"/>
    <property type="match status" value="1"/>
</dbReference>
<evidence type="ECO:0000256" key="3">
    <source>
        <dbReference type="ARBA" id="ARBA00022692"/>
    </source>
</evidence>
<feature type="transmembrane region" description="Helical" evidence="6">
    <location>
        <begin position="149"/>
        <end position="166"/>
    </location>
</feature>
<evidence type="ECO:0000256" key="4">
    <source>
        <dbReference type="ARBA" id="ARBA00022989"/>
    </source>
</evidence>
<dbReference type="PANTHER" id="PTHR30250:SF11">
    <property type="entry name" value="O-ANTIGEN TRANSPORTER-RELATED"/>
    <property type="match status" value="1"/>
</dbReference>
<dbReference type="GO" id="GO:0005886">
    <property type="term" value="C:plasma membrane"/>
    <property type="evidence" value="ECO:0007669"/>
    <property type="project" value="UniProtKB-SubCell"/>
</dbReference>
<feature type="transmembrane region" description="Helical" evidence="6">
    <location>
        <begin position="364"/>
        <end position="382"/>
    </location>
</feature>
<keyword evidence="8" id="KW-1185">Reference proteome</keyword>
<dbReference type="InterPro" id="IPR002797">
    <property type="entry name" value="Polysacc_synth"/>
</dbReference>
<dbReference type="KEGG" id="ege:EM595_2382"/>
<keyword evidence="2" id="KW-1003">Cell membrane</keyword>
<feature type="transmembrane region" description="Helical" evidence="6">
    <location>
        <begin position="172"/>
        <end position="193"/>
    </location>
</feature>
<feature type="transmembrane region" description="Helical" evidence="6">
    <location>
        <begin position="83"/>
        <end position="106"/>
    </location>
</feature>
<dbReference type="EMBL" id="LN907827">
    <property type="protein sequence ID" value="CUU24615.1"/>
    <property type="molecule type" value="Genomic_DNA"/>
</dbReference>